<evidence type="ECO:0000256" key="2">
    <source>
        <dbReference type="SAM" id="MobiDB-lite"/>
    </source>
</evidence>
<feature type="region of interest" description="Disordered" evidence="2">
    <location>
        <begin position="409"/>
        <end position="441"/>
    </location>
</feature>
<proteinExistence type="predicted"/>
<dbReference type="GO" id="GO:0070328">
    <property type="term" value="P:triglyceride homeostasis"/>
    <property type="evidence" value="ECO:0007669"/>
    <property type="project" value="TreeGrafter"/>
</dbReference>
<evidence type="ECO:0000259" key="4">
    <source>
        <dbReference type="PROSITE" id="PS51406"/>
    </source>
</evidence>
<feature type="chain" id="PRO_5027574750" evidence="3">
    <location>
        <begin position="17"/>
        <end position="464"/>
    </location>
</feature>
<organism evidence="5 6">
    <name type="scientific">Clupea harengus</name>
    <name type="common">Atlantic herring</name>
    <dbReference type="NCBI Taxonomy" id="7950"/>
    <lineage>
        <taxon>Eukaryota</taxon>
        <taxon>Metazoa</taxon>
        <taxon>Chordata</taxon>
        <taxon>Craniata</taxon>
        <taxon>Vertebrata</taxon>
        <taxon>Euteleostomi</taxon>
        <taxon>Actinopterygii</taxon>
        <taxon>Neopterygii</taxon>
        <taxon>Teleostei</taxon>
        <taxon>Clupei</taxon>
        <taxon>Clupeiformes</taxon>
        <taxon>Clupeoidei</taxon>
        <taxon>Clupeidae</taxon>
        <taxon>Clupea</taxon>
    </lineage>
</organism>
<dbReference type="Pfam" id="PF00147">
    <property type="entry name" value="Fibrinogen_C"/>
    <property type="match status" value="1"/>
</dbReference>
<dbReference type="InterPro" id="IPR036056">
    <property type="entry name" value="Fibrinogen-like_C"/>
</dbReference>
<evidence type="ECO:0000313" key="6">
    <source>
        <dbReference type="RefSeq" id="XP_012673020.2"/>
    </source>
</evidence>
<dbReference type="PANTHER" id="PTHR19143:SF222">
    <property type="entry name" value="ANGIOPOIETIN-RELATED PROTEIN 3"/>
    <property type="match status" value="1"/>
</dbReference>
<evidence type="ECO:0000313" key="5">
    <source>
        <dbReference type="Proteomes" id="UP000515152"/>
    </source>
</evidence>
<keyword evidence="5" id="KW-1185">Reference proteome</keyword>
<dbReference type="PANTHER" id="PTHR19143">
    <property type="entry name" value="FIBRINOGEN/TENASCIN/ANGIOPOEITIN"/>
    <property type="match status" value="1"/>
</dbReference>
<evidence type="ECO:0000256" key="1">
    <source>
        <dbReference type="SAM" id="Coils"/>
    </source>
</evidence>
<sequence>MMKLLVLLVLVAVAQGFPASSGKEAETRSVFAPLDDVRLLANGLLQLGHSLKDFVTKTKGQINDIFQKLNVFDRSFYQLATLASEIKEEEEELKKTTVVLKANNDEIKTLSQQINSKVEDIIRERSHLQSQVGDLEEKMSGLSQGLLSSDQLSEINALKDVIHTQEKSITDLLKAVREQSEQLNFQRTQIKSLEKKITDSTLQETFRRVWNMETHSVSGYLADNSTNDVSVLDDLPAHCSDVYARGQRNSGLYPIQPNQSQPFLVYCEMTADGAATVIQRRQDGSVDFDQTWRNYEEGFGNFKGEFWLGLEKIHAITRQNDSVLRIQAEDSKQGRHVVEYHLMMEDASSDYTIHLRLTDSDLPHMVGNSSAIRFSTKDRMNDEHQDSSCANDYTGGWWFSACGDINLNGRYTHGKPPRGRTDRTDRRKGTHPKTHGGSSFLLKSSQITILHGSNAHTPTQGTPK</sequence>
<gene>
    <name evidence="6" type="primary">LOC105891391</name>
</gene>
<dbReference type="GO" id="GO:0005615">
    <property type="term" value="C:extracellular space"/>
    <property type="evidence" value="ECO:0007669"/>
    <property type="project" value="TreeGrafter"/>
</dbReference>
<accession>A0A6P3VJM9</accession>
<feature type="signal peptide" evidence="3">
    <location>
        <begin position="1"/>
        <end position="16"/>
    </location>
</feature>
<dbReference type="GO" id="GO:0042632">
    <property type="term" value="P:cholesterol homeostasis"/>
    <property type="evidence" value="ECO:0007669"/>
    <property type="project" value="TreeGrafter"/>
</dbReference>
<dbReference type="AlphaFoldDB" id="A0A6P3VJM9"/>
<dbReference type="GO" id="GO:0055091">
    <property type="term" value="P:phospholipid homeostasis"/>
    <property type="evidence" value="ECO:0007669"/>
    <property type="project" value="TreeGrafter"/>
</dbReference>
<dbReference type="InterPro" id="IPR002181">
    <property type="entry name" value="Fibrinogen_a/b/g_C_dom"/>
</dbReference>
<evidence type="ECO:0000256" key="3">
    <source>
        <dbReference type="SAM" id="SignalP"/>
    </source>
</evidence>
<dbReference type="GO" id="GO:0009395">
    <property type="term" value="P:phospholipid catabolic process"/>
    <property type="evidence" value="ECO:0007669"/>
    <property type="project" value="TreeGrafter"/>
</dbReference>
<dbReference type="CDD" id="cd00087">
    <property type="entry name" value="FReD"/>
    <property type="match status" value="1"/>
</dbReference>
<dbReference type="PROSITE" id="PS51406">
    <property type="entry name" value="FIBRINOGEN_C_2"/>
    <property type="match status" value="1"/>
</dbReference>
<dbReference type="SMART" id="SM00186">
    <property type="entry name" value="FBG"/>
    <property type="match status" value="1"/>
</dbReference>
<feature type="coiled-coil region" evidence="1">
    <location>
        <begin position="79"/>
        <end position="138"/>
    </location>
</feature>
<name>A0A6P3VJM9_CLUHA</name>
<dbReference type="Proteomes" id="UP000515152">
    <property type="component" value="Chromosome 25"/>
</dbReference>
<dbReference type="SUPFAM" id="SSF56496">
    <property type="entry name" value="Fibrinogen C-terminal domain-like"/>
    <property type="match status" value="1"/>
</dbReference>
<keyword evidence="1" id="KW-0175">Coiled coil</keyword>
<feature type="domain" description="Fibrinogen C-terminal" evidence="4">
    <location>
        <begin position="230"/>
        <end position="453"/>
    </location>
</feature>
<dbReference type="Gene3D" id="3.90.215.10">
    <property type="entry name" value="Gamma Fibrinogen, chain A, domain 1"/>
    <property type="match status" value="1"/>
</dbReference>
<dbReference type="RefSeq" id="XP_012673020.2">
    <property type="nucleotide sequence ID" value="XM_012817566.3"/>
</dbReference>
<dbReference type="InterPro" id="IPR014716">
    <property type="entry name" value="Fibrinogen_a/b/g_C_1"/>
</dbReference>
<dbReference type="KEGG" id="char:105891391"/>
<reference evidence="6" key="1">
    <citation type="submission" date="2025-08" db="UniProtKB">
        <authorList>
            <consortium name="RefSeq"/>
        </authorList>
    </citation>
    <scope>IDENTIFICATION</scope>
</reference>
<dbReference type="OrthoDB" id="8866652at2759"/>
<dbReference type="GeneID" id="105891391"/>
<keyword evidence="3" id="KW-0732">Signal</keyword>
<dbReference type="InterPro" id="IPR050373">
    <property type="entry name" value="Fibrinogen_C-term_domain"/>
</dbReference>
<protein>
    <submittedName>
        <fullName evidence="6">Angiopoietin-related protein 3-like</fullName>
    </submittedName>
</protein>